<protein>
    <recommendedName>
        <fullName evidence="4">Solute-binding protein family 3/N-terminal domain-containing protein</fullName>
    </recommendedName>
</protein>
<dbReference type="RefSeq" id="WP_168080478.1">
    <property type="nucleotide sequence ID" value="NZ_JAAVJI010000001.1"/>
</dbReference>
<gene>
    <name evidence="2" type="ORF">HBH25_00600</name>
</gene>
<sequence length="82" mass="8719">MPPAWPTCLLCAAYAAAARLACLSGASEAPLLQVVPELEGGGLSAPFSRNTPAETVDAFRKALLHVHEDGRYEAIVRKWTAL</sequence>
<evidence type="ECO:0008006" key="4">
    <source>
        <dbReference type="Google" id="ProtNLM"/>
    </source>
</evidence>
<proteinExistence type="predicted"/>
<name>A0ABX0Y8X7_9PSED</name>
<dbReference type="SUPFAM" id="SSF53850">
    <property type="entry name" value="Periplasmic binding protein-like II"/>
    <property type="match status" value="1"/>
</dbReference>
<feature type="chain" id="PRO_5046835979" description="Solute-binding protein family 3/N-terminal domain-containing protein" evidence="1">
    <location>
        <begin position="18"/>
        <end position="82"/>
    </location>
</feature>
<organism evidence="2 3">
    <name type="scientific">Pseudomonas quercus</name>
    <dbReference type="NCBI Taxonomy" id="2722792"/>
    <lineage>
        <taxon>Bacteria</taxon>
        <taxon>Pseudomonadati</taxon>
        <taxon>Pseudomonadota</taxon>
        <taxon>Gammaproteobacteria</taxon>
        <taxon>Pseudomonadales</taxon>
        <taxon>Pseudomonadaceae</taxon>
        <taxon>Pseudomonas</taxon>
    </lineage>
</organism>
<dbReference type="Proteomes" id="UP000746535">
    <property type="component" value="Unassembled WGS sequence"/>
</dbReference>
<evidence type="ECO:0000256" key="1">
    <source>
        <dbReference type="SAM" id="SignalP"/>
    </source>
</evidence>
<keyword evidence="1" id="KW-0732">Signal</keyword>
<evidence type="ECO:0000313" key="3">
    <source>
        <dbReference type="Proteomes" id="UP000746535"/>
    </source>
</evidence>
<reference evidence="2 3" key="1">
    <citation type="submission" date="2020-03" db="EMBL/GenBank/DDBJ databases">
        <authorList>
            <person name="Wang L."/>
            <person name="He N."/>
            <person name="Li Y."/>
            <person name="Fang Y."/>
            <person name="Zhang F."/>
        </authorList>
    </citation>
    <scope>NUCLEOTIDE SEQUENCE [LARGE SCALE GENOMIC DNA]</scope>
    <source>
        <strain evidence="3">hsmgli-8</strain>
    </source>
</reference>
<comment type="caution">
    <text evidence="2">The sequence shown here is derived from an EMBL/GenBank/DDBJ whole genome shotgun (WGS) entry which is preliminary data.</text>
</comment>
<keyword evidence="3" id="KW-1185">Reference proteome</keyword>
<accession>A0ABX0Y8X7</accession>
<feature type="signal peptide" evidence="1">
    <location>
        <begin position="1"/>
        <end position="17"/>
    </location>
</feature>
<dbReference type="EMBL" id="JAAVJI010000001">
    <property type="protein sequence ID" value="NJO99371.1"/>
    <property type="molecule type" value="Genomic_DNA"/>
</dbReference>
<evidence type="ECO:0000313" key="2">
    <source>
        <dbReference type="EMBL" id="NJO99371.1"/>
    </source>
</evidence>